<proteinExistence type="predicted"/>
<dbReference type="Proteomes" id="UP000255108">
    <property type="component" value="Unassembled WGS sequence"/>
</dbReference>
<name>A0A377Q3H8_9NEIS</name>
<evidence type="ECO:0000256" key="1">
    <source>
        <dbReference type="SAM" id="Phobius"/>
    </source>
</evidence>
<dbReference type="InterPro" id="IPR056918">
    <property type="entry name" value="8xMP"/>
</dbReference>
<evidence type="ECO:0000313" key="2">
    <source>
        <dbReference type="EMBL" id="STQ89308.1"/>
    </source>
</evidence>
<dbReference type="AlphaFoldDB" id="A0A377Q3H8"/>
<gene>
    <name evidence="3" type="ORF">EV682_101306</name>
    <name evidence="2" type="ORF">NCTC11159_00324</name>
</gene>
<protein>
    <recommendedName>
        <fullName evidence="6">SMODS and SLOG-associating 2TM effector domain-containing protein</fullName>
    </recommendedName>
</protein>
<evidence type="ECO:0008006" key="6">
    <source>
        <dbReference type="Google" id="ProtNLM"/>
    </source>
</evidence>
<keyword evidence="1" id="KW-0812">Transmembrane</keyword>
<dbReference type="Proteomes" id="UP000295794">
    <property type="component" value="Unassembled WGS sequence"/>
</dbReference>
<organism evidence="2 4">
    <name type="scientific">Iodobacter fluviatilis</name>
    <dbReference type="NCBI Taxonomy" id="537"/>
    <lineage>
        <taxon>Bacteria</taxon>
        <taxon>Pseudomonadati</taxon>
        <taxon>Pseudomonadota</taxon>
        <taxon>Betaproteobacteria</taxon>
        <taxon>Neisseriales</taxon>
        <taxon>Chitinibacteraceae</taxon>
        <taxon>Iodobacter</taxon>
    </lineage>
</organism>
<reference evidence="3 5" key="2">
    <citation type="submission" date="2019-03" db="EMBL/GenBank/DDBJ databases">
        <title>Genomic Encyclopedia of Type Strains, Phase IV (KMG-IV): sequencing the most valuable type-strain genomes for metagenomic binning, comparative biology and taxonomic classification.</title>
        <authorList>
            <person name="Goeker M."/>
        </authorList>
    </citation>
    <scope>NUCLEOTIDE SEQUENCE [LARGE SCALE GENOMIC DNA]</scope>
    <source>
        <strain evidence="3 5">DSM 3764</strain>
    </source>
</reference>
<dbReference type="EMBL" id="SMBT01000001">
    <property type="protein sequence ID" value="TCU90281.1"/>
    <property type="molecule type" value="Genomic_DNA"/>
</dbReference>
<keyword evidence="1" id="KW-1133">Transmembrane helix</keyword>
<keyword evidence="1" id="KW-0472">Membrane</keyword>
<sequence length="153" mass="17791">MLFQGVLLAAALQDQNSKPILEFIICFAGVLVSFYQMQMASGAKYWQEWWESRLEFYEGKLKEYSEESKPEFFDLFAVSTDDVYQKVESRLRKNRGERMTNFLILSSFSVSRAPIKVSVVLLFSWVLLTLHTLDFGKFPLIFDVIKGFLFIGQ</sequence>
<feature type="transmembrane region" description="Helical" evidence="1">
    <location>
        <begin position="20"/>
        <end position="37"/>
    </location>
</feature>
<evidence type="ECO:0000313" key="3">
    <source>
        <dbReference type="EMBL" id="TCU90281.1"/>
    </source>
</evidence>
<evidence type="ECO:0000313" key="5">
    <source>
        <dbReference type="Proteomes" id="UP000295794"/>
    </source>
</evidence>
<dbReference type="EMBL" id="UGHR01000001">
    <property type="protein sequence ID" value="STQ89308.1"/>
    <property type="molecule type" value="Genomic_DNA"/>
</dbReference>
<evidence type="ECO:0000313" key="4">
    <source>
        <dbReference type="Proteomes" id="UP000255108"/>
    </source>
</evidence>
<keyword evidence="5" id="KW-1185">Reference proteome</keyword>
<accession>A0A377Q3H8</accession>
<feature type="transmembrane region" description="Helical" evidence="1">
    <location>
        <begin position="102"/>
        <end position="128"/>
    </location>
</feature>
<dbReference type="Pfam" id="PF24838">
    <property type="entry name" value="8xMP"/>
    <property type="match status" value="1"/>
</dbReference>
<reference evidence="2 4" key="1">
    <citation type="submission" date="2018-06" db="EMBL/GenBank/DDBJ databases">
        <authorList>
            <consortium name="Pathogen Informatics"/>
            <person name="Doyle S."/>
        </authorList>
    </citation>
    <scope>NUCLEOTIDE SEQUENCE [LARGE SCALE GENOMIC DNA]</scope>
    <source>
        <strain evidence="2 4">NCTC11159</strain>
    </source>
</reference>